<dbReference type="GO" id="GO:0022857">
    <property type="term" value="F:transmembrane transporter activity"/>
    <property type="evidence" value="ECO:0007669"/>
    <property type="project" value="InterPro"/>
</dbReference>
<name>A0A139HUB4_9PEZI</name>
<comment type="similarity">
    <text evidence="2">Belongs to the 'GDXG' lipolytic enzyme family.</text>
</comment>
<feature type="region of interest" description="Disordered" evidence="7">
    <location>
        <begin position="672"/>
        <end position="693"/>
    </location>
</feature>
<keyword evidence="6 8" id="KW-0472">Membrane</keyword>
<dbReference type="Gene3D" id="3.40.50.1820">
    <property type="entry name" value="alpha/beta hydrolase"/>
    <property type="match status" value="1"/>
</dbReference>
<dbReference type="InterPro" id="IPR013094">
    <property type="entry name" value="AB_hydrolase_3"/>
</dbReference>
<feature type="transmembrane region" description="Helical" evidence="8">
    <location>
        <begin position="504"/>
        <end position="525"/>
    </location>
</feature>
<feature type="transmembrane region" description="Helical" evidence="8">
    <location>
        <begin position="704"/>
        <end position="721"/>
    </location>
</feature>
<dbReference type="CDD" id="cd17323">
    <property type="entry name" value="MFS_Tpo1_MDR_like"/>
    <property type="match status" value="1"/>
</dbReference>
<dbReference type="InterPro" id="IPR029058">
    <property type="entry name" value="AB_hydrolase_fold"/>
</dbReference>
<evidence type="ECO:0000256" key="4">
    <source>
        <dbReference type="ARBA" id="ARBA00022801"/>
    </source>
</evidence>
<gene>
    <name evidence="10" type="ORF">AC578_301</name>
</gene>
<feature type="transmembrane region" description="Helical" evidence="8">
    <location>
        <begin position="414"/>
        <end position="434"/>
    </location>
</feature>
<dbReference type="PANTHER" id="PTHR23502:SF24">
    <property type="entry name" value="TRANSPORTER, PUTATIVE-RELATED"/>
    <property type="match status" value="1"/>
</dbReference>
<comment type="caution">
    <text evidence="10">The sequence shown here is derived from an EMBL/GenBank/DDBJ whole genome shotgun (WGS) entry which is preliminary data.</text>
</comment>
<evidence type="ECO:0000256" key="5">
    <source>
        <dbReference type="ARBA" id="ARBA00022989"/>
    </source>
</evidence>
<feature type="transmembrane region" description="Helical" evidence="8">
    <location>
        <begin position="467"/>
        <end position="492"/>
    </location>
</feature>
<dbReference type="SUPFAM" id="SSF103473">
    <property type="entry name" value="MFS general substrate transporter"/>
    <property type="match status" value="1"/>
</dbReference>
<dbReference type="PROSITE" id="PS50850">
    <property type="entry name" value="MFS"/>
    <property type="match status" value="1"/>
</dbReference>
<dbReference type="EMBL" id="LFZN01000009">
    <property type="protein sequence ID" value="KXT05983.1"/>
    <property type="molecule type" value="Genomic_DNA"/>
</dbReference>
<keyword evidence="5 8" id="KW-1133">Transmembrane helix</keyword>
<organism evidence="10 11">
    <name type="scientific">Pseudocercospora eumusae</name>
    <dbReference type="NCBI Taxonomy" id="321146"/>
    <lineage>
        <taxon>Eukaryota</taxon>
        <taxon>Fungi</taxon>
        <taxon>Dikarya</taxon>
        <taxon>Ascomycota</taxon>
        <taxon>Pezizomycotina</taxon>
        <taxon>Dothideomycetes</taxon>
        <taxon>Dothideomycetidae</taxon>
        <taxon>Mycosphaerellales</taxon>
        <taxon>Mycosphaerellaceae</taxon>
        <taxon>Pseudocercospora</taxon>
    </lineage>
</organism>
<feature type="transmembrane region" description="Helical" evidence="8">
    <location>
        <begin position="640"/>
        <end position="661"/>
    </location>
</feature>
<feature type="transmembrane region" description="Helical" evidence="8">
    <location>
        <begin position="441"/>
        <end position="461"/>
    </location>
</feature>
<dbReference type="Pfam" id="PF07859">
    <property type="entry name" value="Abhydrolase_3"/>
    <property type="match status" value="1"/>
</dbReference>
<evidence type="ECO:0000256" key="1">
    <source>
        <dbReference type="ARBA" id="ARBA00004141"/>
    </source>
</evidence>
<evidence type="ECO:0000256" key="7">
    <source>
        <dbReference type="SAM" id="MobiDB-lite"/>
    </source>
</evidence>
<protein>
    <recommendedName>
        <fullName evidence="9">Major facilitator superfamily (MFS) profile domain-containing protein</fullName>
    </recommendedName>
</protein>
<feature type="transmembrane region" description="Helical" evidence="8">
    <location>
        <begin position="603"/>
        <end position="628"/>
    </location>
</feature>
<dbReference type="OrthoDB" id="3936150at2759"/>
<feature type="transmembrane region" description="Helical" evidence="8">
    <location>
        <begin position="762"/>
        <end position="785"/>
    </location>
</feature>
<evidence type="ECO:0000313" key="10">
    <source>
        <dbReference type="EMBL" id="KXT05983.1"/>
    </source>
</evidence>
<sequence>MYGWAVQCPPHFGDFDVSIHLCQNGLPTYHPDTRDLNIAALQAELPIPTMSPSKESAALRELFQVISAQWPQDDNPAMERVVYDQVHQAASEAPGVTYESTTVAGRPAIWIRPEGASPKHALLYMHGGGYSFGSTQSHRKMSAHLAKACNTPALSIDYRLTPEHPFPGPLDDCVNAYKHLLDQGIPAKNIAVAGDSCGGCLSAAVPLAAIQRGLPVPGAAISMSPLYDQTASGSTFDSNEANDVLNTKPSVNKLADRYTNGNKELRKDPLVSPLFAPDVSGLPPTWISAAGYDMLLSDAQAFAEKLQKAGVEVVLKVHDQQQHVFEFMAGKAPEADMSIRDIGAWTREKIGQTIAKFAEGDPENPRAWPAWRKWSIVASVGLIDLTVSFGASGYSPASADFCREFGIGRGTGQLGLSLYVLGLALGPMFIAPLSEYYGRTALYLIPYGIFLIFLAGTALVHSLVGFMILRLLSGTFASVTIANFGGTIADLFERDHVGPAMNVFLWAAVGGSPIGFFLMSLVAEYHGWRTVFWALLGICTFCWLQLVVVLVPFHNETRHSVLIRRRARRENKSVAADAQARSLNQLFTVTIWRAFRFLSTETIVIFGALYNGFLYGLSFMFNSAFGLVFGKEGYGLDTLGVGYCFLGLVVGISLGPVVGVWQERYYQRRVHGDDKSPEEDSEHTALLHNGTSKPKHIPEARVQLGKIAAILLPVSLFWFAWTSPPEYNIHYMVPVMATVLFGFSFFTLIFMVAIYTEESYMVYSASALAGIGLARNIAGAVFPLFGGRIFSELGYNWAGTIVACLACLLAPIPFVLERYGPQLRARSPFAFKHMDDED</sequence>
<keyword evidence="4" id="KW-0378">Hydrolase</keyword>
<dbReference type="InterPro" id="IPR036259">
    <property type="entry name" value="MFS_trans_sf"/>
</dbReference>
<feature type="domain" description="Major facilitator superfamily (MFS) profile" evidence="9">
    <location>
        <begin position="376"/>
        <end position="821"/>
    </location>
</feature>
<dbReference type="GO" id="GO:0016787">
    <property type="term" value="F:hydrolase activity"/>
    <property type="evidence" value="ECO:0007669"/>
    <property type="project" value="UniProtKB-KW"/>
</dbReference>
<evidence type="ECO:0000313" key="11">
    <source>
        <dbReference type="Proteomes" id="UP000070133"/>
    </source>
</evidence>
<accession>A0A139HUB4</accession>
<dbReference type="InterPro" id="IPR011701">
    <property type="entry name" value="MFS"/>
</dbReference>
<keyword evidence="3 8" id="KW-0812">Transmembrane</keyword>
<evidence type="ECO:0000256" key="2">
    <source>
        <dbReference type="ARBA" id="ARBA00010515"/>
    </source>
</evidence>
<feature type="transmembrane region" description="Helical" evidence="8">
    <location>
        <begin position="733"/>
        <end position="755"/>
    </location>
</feature>
<reference evidence="10 11" key="1">
    <citation type="submission" date="2015-07" db="EMBL/GenBank/DDBJ databases">
        <title>Comparative genomics of the Sigatoka disease complex on banana suggests a link between parallel evolutionary changes in Pseudocercospora fijiensis and Pseudocercospora eumusae and increased virulence on the banana host.</title>
        <authorList>
            <person name="Chang T.-C."/>
            <person name="Salvucci A."/>
            <person name="Crous P.W."/>
            <person name="Stergiopoulos I."/>
        </authorList>
    </citation>
    <scope>NUCLEOTIDE SEQUENCE [LARGE SCALE GENOMIC DNA]</scope>
    <source>
        <strain evidence="10 11">CBS 114824</strain>
    </source>
</reference>
<proteinExistence type="inferred from homology"/>
<dbReference type="GO" id="GO:0005886">
    <property type="term" value="C:plasma membrane"/>
    <property type="evidence" value="ECO:0007669"/>
    <property type="project" value="TreeGrafter"/>
</dbReference>
<dbReference type="STRING" id="321146.A0A139HUB4"/>
<evidence type="ECO:0000256" key="6">
    <source>
        <dbReference type="ARBA" id="ARBA00023136"/>
    </source>
</evidence>
<evidence type="ECO:0000256" key="8">
    <source>
        <dbReference type="SAM" id="Phobius"/>
    </source>
</evidence>
<dbReference type="InterPro" id="IPR002168">
    <property type="entry name" value="Lipase_GDXG_HIS_AS"/>
</dbReference>
<dbReference type="Pfam" id="PF07690">
    <property type="entry name" value="MFS_1"/>
    <property type="match status" value="1"/>
</dbReference>
<evidence type="ECO:0000259" key="9">
    <source>
        <dbReference type="PROSITE" id="PS50850"/>
    </source>
</evidence>
<dbReference type="PANTHER" id="PTHR23502">
    <property type="entry name" value="MAJOR FACILITATOR SUPERFAMILY"/>
    <property type="match status" value="1"/>
</dbReference>
<dbReference type="AlphaFoldDB" id="A0A139HUB4"/>
<keyword evidence="11" id="KW-1185">Reference proteome</keyword>
<comment type="subcellular location">
    <subcellularLocation>
        <location evidence="1">Membrane</location>
        <topology evidence="1">Multi-pass membrane protein</topology>
    </subcellularLocation>
</comment>
<dbReference type="Gene3D" id="1.20.1250.20">
    <property type="entry name" value="MFS general substrate transporter like domains"/>
    <property type="match status" value="1"/>
</dbReference>
<dbReference type="SUPFAM" id="SSF53474">
    <property type="entry name" value="alpha/beta-Hydrolases"/>
    <property type="match status" value="1"/>
</dbReference>
<evidence type="ECO:0000256" key="3">
    <source>
        <dbReference type="ARBA" id="ARBA00022692"/>
    </source>
</evidence>
<feature type="transmembrane region" description="Helical" evidence="8">
    <location>
        <begin position="531"/>
        <end position="553"/>
    </location>
</feature>
<feature type="transmembrane region" description="Helical" evidence="8">
    <location>
        <begin position="797"/>
        <end position="816"/>
    </location>
</feature>
<dbReference type="InterPro" id="IPR020846">
    <property type="entry name" value="MFS_dom"/>
</dbReference>
<dbReference type="Proteomes" id="UP000070133">
    <property type="component" value="Unassembled WGS sequence"/>
</dbReference>
<dbReference type="PROSITE" id="PS01173">
    <property type="entry name" value="LIPASE_GDXG_HIS"/>
    <property type="match status" value="1"/>
</dbReference>